<dbReference type="EC" id="3.1.-.-" evidence="1"/>
<dbReference type="InterPro" id="IPR050698">
    <property type="entry name" value="MBL"/>
</dbReference>
<dbReference type="RefSeq" id="WP_243536596.1">
    <property type="nucleotide sequence ID" value="NZ_CP093442.1"/>
</dbReference>
<sequence length="330" mass="37785">MNLIRATQQGLYCEAGDFFIDPWKPVEKAVITHGHSDHAQWGSKLYYSSEKCLPILHQRLGESLPVHTKKWGEKFKIGPTWVSFHPAGHILGSAQVRIEYKNQIWVASGDYKRTPDPSCDAFEIVPCNTFISEATFALPVYKWDRGEVTAKKILDWWMGDQDRPSLLFCYALGKAQRILAELKLLTDREVFTHGAVEPLNEIYRKAGVELLNTKSVMDQPKGYNFKGDLIIAPPSAHRSPWMKRFKEPQTAFASGWMQVRGTRRRKGYEKGFVLSDHADWNELNQTIQETGAEDIYLTHGRTDVLSRFLEEQGKTVRLFETQYSAEEEAS</sequence>
<keyword evidence="1" id="KW-0436">Ligase</keyword>
<keyword evidence="1" id="KW-0269">Exonuclease</keyword>
<evidence type="ECO:0000313" key="2">
    <source>
        <dbReference type="Proteomes" id="UP000830116"/>
    </source>
</evidence>
<dbReference type="SUPFAM" id="SSF56281">
    <property type="entry name" value="Metallo-hydrolase/oxidoreductase"/>
    <property type="match status" value="1"/>
</dbReference>
<keyword evidence="1" id="KW-0378">Hydrolase</keyword>
<evidence type="ECO:0000313" key="1">
    <source>
        <dbReference type="EMBL" id="UOF00535.1"/>
    </source>
</evidence>
<protein>
    <submittedName>
        <fullName evidence="1">Ligase-associated DNA damage response exonuclease</fullName>
        <ecNumber evidence="1">3.1.-.-</ecNumber>
    </submittedName>
</protein>
<dbReference type="InterPro" id="IPR026360">
    <property type="entry name" value="Xnuc_lig_assoc"/>
</dbReference>
<dbReference type="PANTHER" id="PTHR11203:SF49">
    <property type="entry name" value="BLL1145 PROTEIN"/>
    <property type="match status" value="1"/>
</dbReference>
<dbReference type="GO" id="GO:0004527">
    <property type="term" value="F:exonuclease activity"/>
    <property type="evidence" value="ECO:0007669"/>
    <property type="project" value="UniProtKB-KW"/>
</dbReference>
<dbReference type="EMBL" id="CP093442">
    <property type="protein sequence ID" value="UOF00535.1"/>
    <property type="molecule type" value="Genomic_DNA"/>
</dbReference>
<dbReference type="PANTHER" id="PTHR11203">
    <property type="entry name" value="CLEAVAGE AND POLYADENYLATION SPECIFICITY FACTOR FAMILY MEMBER"/>
    <property type="match status" value="1"/>
</dbReference>
<gene>
    <name evidence="1" type="ORF">MNR06_12580</name>
</gene>
<accession>A0ABY4CE96</accession>
<dbReference type="Proteomes" id="UP000830116">
    <property type="component" value="Chromosome"/>
</dbReference>
<dbReference type="GO" id="GO:0016874">
    <property type="term" value="F:ligase activity"/>
    <property type="evidence" value="ECO:0007669"/>
    <property type="project" value="UniProtKB-KW"/>
</dbReference>
<name>A0ABY4CE96_9BACT</name>
<keyword evidence="2" id="KW-1185">Reference proteome</keyword>
<keyword evidence="1" id="KW-0540">Nuclease</keyword>
<proteinExistence type="predicted"/>
<organism evidence="1 2">
    <name type="scientific">Bdellovibrio reynosensis</name>
    <dbReference type="NCBI Taxonomy" id="2835041"/>
    <lineage>
        <taxon>Bacteria</taxon>
        <taxon>Pseudomonadati</taxon>
        <taxon>Bdellovibrionota</taxon>
        <taxon>Bdellovibrionia</taxon>
        <taxon>Bdellovibrionales</taxon>
        <taxon>Pseudobdellovibrionaceae</taxon>
        <taxon>Bdellovibrio</taxon>
    </lineage>
</organism>
<dbReference type="NCBIfam" id="TIGR04122">
    <property type="entry name" value="Xnuc_lig_assoc"/>
    <property type="match status" value="1"/>
</dbReference>
<dbReference type="InterPro" id="IPR036866">
    <property type="entry name" value="RibonucZ/Hydroxyglut_hydro"/>
</dbReference>
<dbReference type="Gene3D" id="3.60.15.10">
    <property type="entry name" value="Ribonuclease Z/Hydroxyacylglutathione hydrolase-like"/>
    <property type="match status" value="1"/>
</dbReference>
<reference evidence="1" key="1">
    <citation type="submission" date="2022-03" db="EMBL/GenBank/DDBJ databases">
        <title>Genome Identification and Characterization of new species Bdellovibrio reynosense LBG001 sp. nov. from a Mexico soil sample.</title>
        <authorList>
            <person name="Camilli A."/>
            <person name="Ajao Y."/>
            <person name="Guo X."/>
        </authorList>
    </citation>
    <scope>NUCLEOTIDE SEQUENCE</scope>
    <source>
        <strain evidence="1">LBG001</strain>
    </source>
</reference>